<name>A0A0N8IGP2_9LACO</name>
<dbReference type="Proteomes" id="UP000050269">
    <property type="component" value="Unassembled WGS sequence"/>
</dbReference>
<dbReference type="PATRIC" id="fig|148814.13.peg.1329"/>
<dbReference type="Pfam" id="PF19258">
    <property type="entry name" value="KxYKxGKxW_sig"/>
    <property type="match status" value="1"/>
</dbReference>
<dbReference type="Pfam" id="PF00746">
    <property type="entry name" value="Gram_pos_anchor"/>
    <property type="match status" value="1"/>
</dbReference>
<organism evidence="8 9">
    <name type="scientific">Apilactobacillus kunkeei</name>
    <dbReference type="NCBI Taxonomy" id="148814"/>
    <lineage>
        <taxon>Bacteria</taxon>
        <taxon>Bacillati</taxon>
        <taxon>Bacillota</taxon>
        <taxon>Bacilli</taxon>
        <taxon>Lactobacillales</taxon>
        <taxon>Lactobacillaceae</taxon>
        <taxon>Apilactobacillus</taxon>
    </lineage>
</organism>
<evidence type="ECO:0000256" key="1">
    <source>
        <dbReference type="ARBA" id="ARBA00022512"/>
    </source>
</evidence>
<evidence type="ECO:0000313" key="8">
    <source>
        <dbReference type="EMBL" id="KPN79551.1"/>
    </source>
</evidence>
<keyword evidence="2" id="KW-0964">Secreted</keyword>
<dbReference type="PANTHER" id="PTHR23202">
    <property type="entry name" value="WASP INTERACTING PROTEIN-RELATED"/>
    <property type="match status" value="1"/>
</dbReference>
<dbReference type="PROSITE" id="PS50847">
    <property type="entry name" value="GRAM_POS_ANCHORING"/>
    <property type="match status" value="1"/>
</dbReference>
<dbReference type="InterPro" id="IPR022263">
    <property type="entry name" value="KxYKxGKxW"/>
</dbReference>
<feature type="transmembrane region" description="Helical" evidence="6">
    <location>
        <begin position="831"/>
        <end position="850"/>
    </location>
</feature>
<dbReference type="PANTHER" id="PTHR23202:SF124">
    <property type="entry name" value="C2H2-TYPE DOMAIN-CONTAINING PROTEIN-RELATED"/>
    <property type="match status" value="1"/>
</dbReference>
<proteinExistence type="predicted"/>
<dbReference type="NCBIfam" id="TIGR01167">
    <property type="entry name" value="LPXTG_anchor"/>
    <property type="match status" value="1"/>
</dbReference>
<accession>A0A0N8IGP2</accession>
<evidence type="ECO:0000256" key="2">
    <source>
        <dbReference type="ARBA" id="ARBA00022525"/>
    </source>
</evidence>
<feature type="transmembrane region" description="Helical" evidence="6">
    <location>
        <begin position="18"/>
        <end position="35"/>
    </location>
</feature>
<evidence type="ECO:0000256" key="6">
    <source>
        <dbReference type="SAM" id="Phobius"/>
    </source>
</evidence>
<feature type="region of interest" description="Disordered" evidence="5">
    <location>
        <begin position="598"/>
        <end position="825"/>
    </location>
</feature>
<reference evidence="8 9" key="1">
    <citation type="journal article" date="2015" name="Genome Biol. Evol.">
        <title>Functionally Structured Genomes in Lactobacillus kunkeei Colonizing the Honey Crop and Food Products of Honeybees and Stingless Bees.</title>
        <authorList>
            <person name="Tamarit D."/>
            <person name="Ellegaard K.M."/>
            <person name="Wikander J."/>
            <person name="Olofsson T."/>
            <person name="Vasquez A."/>
            <person name="Andersson S.G."/>
        </authorList>
    </citation>
    <scope>NUCLEOTIDE SEQUENCE [LARGE SCALE GENOMIC DNA]</scope>
    <source>
        <strain evidence="8 9">LMbo</strain>
    </source>
</reference>
<dbReference type="NCBIfam" id="TIGR03715">
    <property type="entry name" value="KxYKxGKxW"/>
    <property type="match status" value="1"/>
</dbReference>
<keyword evidence="4" id="KW-0572">Peptidoglycan-anchor</keyword>
<feature type="domain" description="Gram-positive cocci surface proteins LPxTG" evidence="7">
    <location>
        <begin position="820"/>
        <end position="856"/>
    </location>
</feature>
<feature type="compositionally biased region" description="Polar residues" evidence="5">
    <location>
        <begin position="763"/>
        <end position="772"/>
    </location>
</feature>
<evidence type="ECO:0000256" key="3">
    <source>
        <dbReference type="ARBA" id="ARBA00022729"/>
    </source>
</evidence>
<evidence type="ECO:0000259" key="7">
    <source>
        <dbReference type="PROSITE" id="PS50847"/>
    </source>
</evidence>
<gene>
    <name evidence="8" type="ORF">RZ78_01930</name>
</gene>
<evidence type="ECO:0000256" key="4">
    <source>
        <dbReference type="ARBA" id="ARBA00023088"/>
    </source>
</evidence>
<dbReference type="InterPro" id="IPR019931">
    <property type="entry name" value="LPXTG_anchor"/>
</dbReference>
<comment type="caution">
    <text evidence="8">The sequence shown here is derived from an EMBL/GenBank/DDBJ whole genome shotgun (WGS) entry which is preliminary data.</text>
</comment>
<dbReference type="AlphaFoldDB" id="A0A0N8IGP2"/>
<keyword evidence="6" id="KW-1133">Transmembrane helix</keyword>
<dbReference type="Gene3D" id="2.60.40.4300">
    <property type="match status" value="1"/>
</dbReference>
<protein>
    <recommendedName>
        <fullName evidence="7">Gram-positive cocci surface proteins LPxTG domain-containing protein</fullName>
    </recommendedName>
</protein>
<dbReference type="RefSeq" id="WP_054608559.1">
    <property type="nucleotide sequence ID" value="NZ_JXDF01000030.1"/>
</dbReference>
<feature type="compositionally biased region" description="Basic and acidic residues" evidence="5">
    <location>
        <begin position="773"/>
        <end position="796"/>
    </location>
</feature>
<keyword evidence="6" id="KW-0472">Membrane</keyword>
<sequence length="856" mass="90348">MNKQFKEKKILHKVKKNWVVIGMTTVTFLGAGYVATETNTVPNSVVAHAAAINSFAPASNVSANVTSTSNSSNISIYPDQSATYQVSLTNNDQWGNYIPKGTQIKLTFNLNDDKKLSDLIGYRTFATNGNTNVFDVSSDDNSIVLTTNIDIYAGSRNASLTLTAKNNNSDTQLPFTSSFNYNGETSPISQSTIEIKAKDNTLNPNGEPIQMGAYPFNVKQDSSLPTYPDAPNGYSLADANENLVSKGASTASASYAPIKTNDNGLPYFVAVTQFNGSNRTFKADTLIIGDGDSDSHIDPSSLRVYAIDGDKYVDITNTPGVNISYDSGLNQYFADVSNSPYNGDTLDFVAYVTYQQLTKNMYIHGWIHYHADGSSNIISSQGQQSTISIVPGKNNTNEKWLVAPDKIVYTDDKGNYNISDDDLLNGVSAYQATKDGFTQVDNSQVTVNDRDNLPNNGQIAYNADNPTKYSISYKVDGQDTPVKREVEVINPYENVKKNITLTAKVNYVDADTNQPISGVDSATNSVVYTNEGVTNTLDGKTNWNGDWTVTSGQKDYSFTTPEVSGYELVDANDKVVSGTLDSNGDSFEKNVLLKRIEQPNSSSSATDSSAASSSEASQSSSASSSSQSSSAQSSAQSSSAQSSAQSSDAQSSAQSSSAQSSVQISSAESSANSSSAQSSAQSSSAQSSAQSSDAQSSAQSSSAQSSAQSSDAQSSAQSSSAQSSVQSSSAESSANSSSAQSSAHSNSAESSAQSSNAGSSASNNVVVPGSSSHDNHNGNPDTDKNETSTQSEESHKNNAVNPSAEHKGTTNPVNKDANRLPQTGDQTHENVVVAVGTALISIALGLAFFASRKKRK</sequence>
<evidence type="ECO:0000256" key="5">
    <source>
        <dbReference type="SAM" id="MobiDB-lite"/>
    </source>
</evidence>
<keyword evidence="3" id="KW-0732">Signal</keyword>
<dbReference type="EMBL" id="JXDF01000030">
    <property type="protein sequence ID" value="KPN79551.1"/>
    <property type="molecule type" value="Genomic_DNA"/>
</dbReference>
<evidence type="ECO:0000313" key="9">
    <source>
        <dbReference type="Proteomes" id="UP000050269"/>
    </source>
</evidence>
<keyword evidence="6" id="KW-0812">Transmembrane</keyword>
<keyword evidence="1" id="KW-0134">Cell wall</keyword>
<feature type="compositionally biased region" description="Low complexity" evidence="5">
    <location>
        <begin position="601"/>
        <end position="762"/>
    </location>
</feature>